<dbReference type="Proteomes" id="UP001501729">
    <property type="component" value="Unassembled WGS sequence"/>
</dbReference>
<organism evidence="3 4">
    <name type="scientific">Haladaptatus pallidirubidus</name>
    <dbReference type="NCBI Taxonomy" id="1008152"/>
    <lineage>
        <taxon>Archaea</taxon>
        <taxon>Methanobacteriati</taxon>
        <taxon>Methanobacteriota</taxon>
        <taxon>Stenosarchaea group</taxon>
        <taxon>Halobacteria</taxon>
        <taxon>Halobacteriales</taxon>
        <taxon>Haladaptataceae</taxon>
        <taxon>Haladaptatus</taxon>
    </lineage>
</organism>
<gene>
    <name evidence="3" type="ORF">GCM10025751_30960</name>
</gene>
<proteinExistence type="predicted"/>
<dbReference type="AlphaFoldDB" id="A0AAV3UJF6"/>
<dbReference type="InterPro" id="IPR036291">
    <property type="entry name" value="NAD(P)-bd_dom_sf"/>
</dbReference>
<dbReference type="SUPFAM" id="SSF51735">
    <property type="entry name" value="NAD(P)-binding Rossmann-fold domains"/>
    <property type="match status" value="1"/>
</dbReference>
<evidence type="ECO:0000259" key="2">
    <source>
        <dbReference type="Pfam" id="PF22725"/>
    </source>
</evidence>
<protein>
    <submittedName>
        <fullName evidence="3">Uncharacterized protein</fullName>
    </submittedName>
</protein>
<feature type="domain" description="GFO/IDH/MocA-like oxidoreductase" evidence="2">
    <location>
        <begin position="161"/>
        <end position="257"/>
    </location>
</feature>
<evidence type="ECO:0000313" key="4">
    <source>
        <dbReference type="Proteomes" id="UP001501729"/>
    </source>
</evidence>
<comment type="caution">
    <text evidence="3">The sequence shown here is derived from an EMBL/GenBank/DDBJ whole genome shotgun (WGS) entry which is preliminary data.</text>
</comment>
<dbReference type="GO" id="GO:0000166">
    <property type="term" value="F:nucleotide binding"/>
    <property type="evidence" value="ECO:0007669"/>
    <property type="project" value="InterPro"/>
</dbReference>
<dbReference type="EMBL" id="BAABKX010000013">
    <property type="protein sequence ID" value="GAA5053551.1"/>
    <property type="molecule type" value="Genomic_DNA"/>
</dbReference>
<feature type="domain" description="Gfo/Idh/MocA-like oxidoreductase N-terminal" evidence="1">
    <location>
        <begin position="19"/>
        <end position="139"/>
    </location>
</feature>
<dbReference type="PANTHER" id="PTHR43377:SF1">
    <property type="entry name" value="BILIVERDIN REDUCTASE A"/>
    <property type="match status" value="1"/>
</dbReference>
<reference evidence="3 4" key="1">
    <citation type="journal article" date="2019" name="Int. J. Syst. Evol. Microbiol.">
        <title>The Global Catalogue of Microorganisms (GCM) 10K type strain sequencing project: providing services to taxonomists for standard genome sequencing and annotation.</title>
        <authorList>
            <consortium name="The Broad Institute Genomics Platform"/>
            <consortium name="The Broad Institute Genome Sequencing Center for Infectious Disease"/>
            <person name="Wu L."/>
            <person name="Ma J."/>
        </authorList>
    </citation>
    <scope>NUCLEOTIDE SEQUENCE [LARGE SCALE GENOMIC DNA]</scope>
    <source>
        <strain evidence="3 4">JCM 17504</strain>
    </source>
</reference>
<keyword evidence="4" id="KW-1185">Reference proteome</keyword>
<dbReference type="Gene3D" id="3.40.50.720">
    <property type="entry name" value="NAD(P)-binding Rossmann-like Domain"/>
    <property type="match status" value="1"/>
</dbReference>
<dbReference type="SUPFAM" id="SSF55347">
    <property type="entry name" value="Glyceraldehyde-3-phosphate dehydrogenase-like, C-terminal domain"/>
    <property type="match status" value="1"/>
</dbReference>
<dbReference type="Gene3D" id="3.30.360.10">
    <property type="entry name" value="Dihydrodipicolinate Reductase, domain 2"/>
    <property type="match status" value="1"/>
</dbReference>
<dbReference type="RefSeq" id="WP_227778120.1">
    <property type="nucleotide sequence ID" value="NZ_BAABKX010000013.1"/>
</dbReference>
<name>A0AAV3UJF6_9EURY</name>
<dbReference type="InterPro" id="IPR051450">
    <property type="entry name" value="Gfo/Idh/MocA_Oxidoreductases"/>
</dbReference>
<dbReference type="Pfam" id="PF01408">
    <property type="entry name" value="GFO_IDH_MocA"/>
    <property type="match status" value="1"/>
</dbReference>
<sequence>MTVDSIVEKTIGESESLVSVGIVGGGFIGQTVGGQFQDVDGARVETLVDINDEVLQTTGDELGIPEEARYDEYETMVKTEPLDAILIGTPHTLHYEQILTAMEHDLHILCDKPLTTDLDHARDLVERDATRDEILMVGYQRHLYEAFVKTRDTLTEAGRVPRWITAEISQDWVDRFSDAWRMNPDLSGGGYLYDTGSHILDSILWSTGLTPTAVSAEMDFVDDEQRVDGQSHVTIRFEEGTTATVVCSGETPCMREHIHMWDEEGAIYLESQDWEPNKLTEIDSASGEYAPRLDRGNLPNKAEAFIQAIRDGEAPPATALDGLRVTAVTEAAYESARQNGEFVAIDPNDVALD</sequence>
<dbReference type="InterPro" id="IPR000683">
    <property type="entry name" value="Gfo/Idh/MocA-like_OxRdtase_N"/>
</dbReference>
<evidence type="ECO:0000313" key="3">
    <source>
        <dbReference type="EMBL" id="GAA5053551.1"/>
    </source>
</evidence>
<dbReference type="PANTHER" id="PTHR43377">
    <property type="entry name" value="BILIVERDIN REDUCTASE A"/>
    <property type="match status" value="1"/>
</dbReference>
<evidence type="ECO:0000259" key="1">
    <source>
        <dbReference type="Pfam" id="PF01408"/>
    </source>
</evidence>
<dbReference type="Pfam" id="PF22725">
    <property type="entry name" value="GFO_IDH_MocA_C3"/>
    <property type="match status" value="1"/>
</dbReference>
<accession>A0AAV3UJF6</accession>
<dbReference type="InterPro" id="IPR055170">
    <property type="entry name" value="GFO_IDH_MocA-like_dom"/>
</dbReference>
<dbReference type="GeneID" id="68616853"/>